<dbReference type="FunFam" id="1.20.120.350:FF:000007">
    <property type="entry name" value="Voltage-dependent T-type calcium channel subunit alpha"/>
    <property type="match status" value="1"/>
</dbReference>
<feature type="compositionally biased region" description="Polar residues" evidence="23">
    <location>
        <begin position="2224"/>
        <end position="2251"/>
    </location>
</feature>
<evidence type="ECO:0000256" key="9">
    <source>
        <dbReference type="ARBA" id="ARBA00022692"/>
    </source>
</evidence>
<evidence type="ECO:0000256" key="7">
    <source>
        <dbReference type="ARBA" id="ARBA00022568"/>
    </source>
</evidence>
<comment type="function">
    <text evidence="21">Voltage-sensitive calcium channels (VSCC) mediate the entry of calcium ions into excitable cells and are also involved in a variety of calcium-dependent processes, including muscle contraction, hormone or neurotransmitter release, gene expression, cell motility, cell division and cell death. This channel gives rise to T-type calcium currents. T-type calcium channels belong to the "low-voltage activated (LVA)" group and are strongly blocked by nickel and mibefradil. A particularity of this type of channels is an opening at quite negative potentials, and a voltage-dependent inactivation. T-type channels serve pacemaking functions in both central neurons and cardiac nodal cells and support calcium signaling in secretory cells and vascular smooth muscle. They may also be involved in the modulation of firing patterns of neurons which is important for information processing as well as in cell growth processes.</text>
</comment>
<feature type="region of interest" description="Disordered" evidence="23">
    <location>
        <begin position="1869"/>
        <end position="1953"/>
    </location>
</feature>
<keyword evidence="10" id="KW-0677">Repeat</keyword>
<evidence type="ECO:0000256" key="12">
    <source>
        <dbReference type="ARBA" id="ARBA00022882"/>
    </source>
</evidence>
<keyword evidence="22" id="KW-0175">Coiled coil</keyword>
<dbReference type="Pfam" id="PF00520">
    <property type="entry name" value="Ion_trans"/>
    <property type="match status" value="5"/>
</dbReference>
<feature type="compositionally biased region" description="Polar residues" evidence="23">
    <location>
        <begin position="1080"/>
        <end position="1092"/>
    </location>
</feature>
<feature type="transmembrane region" description="Helical" evidence="24">
    <location>
        <begin position="806"/>
        <end position="827"/>
    </location>
</feature>
<feature type="transmembrane region" description="Helical" evidence="24">
    <location>
        <begin position="1498"/>
        <end position="1519"/>
    </location>
</feature>
<evidence type="ECO:0000256" key="21">
    <source>
        <dbReference type="RuleBase" id="RU003808"/>
    </source>
</evidence>
<dbReference type="PRINTS" id="PR01629">
    <property type="entry name" value="TVDCCALPHA1"/>
</dbReference>
<feature type="transmembrane region" description="Helical" evidence="24">
    <location>
        <begin position="1303"/>
        <end position="1321"/>
    </location>
</feature>
<comment type="similarity">
    <text evidence="19">Belongs to the calcium channel alpha-1 subunit (TC 1.A.1.11) family. CACNA1G subfamily.</text>
</comment>
<dbReference type="FunFam" id="1.10.287.70:FF:000029">
    <property type="entry name" value="Voltage-dependent T-type calcium channel subunit alpha"/>
    <property type="match status" value="1"/>
</dbReference>
<sequence length="2342" mass="261685">MMAEDGGNISVDHQLREAEGSSSLPTTFIRLNDLSGGGERIELESDGGERRESAVGAAAEEASACGGEPLPYPSLAPVVFFYLKQTTRPRSWCLKMVCNPYPFKLKCKASMLVILLNCVTLGMFHPCEDSHCDSERCKILEDFDDFIFAFFAMEMVIKMVALGIFGKKCYLGDTWNRLDFFIVLAGMLEYSLNLQNVSFSAVRTVRVLRPLRAINRVPSMRILVTLLLDTLPMLGNVLLLCFFVFFIFGIVGVQLWAGLLRNRCFLPENFSLPTSLDLHNYYHTENDDENPFICSQPRENGMRLCSSIPTLHEEGRQCQLDMAAYNSTDNTTCVNWNKYYTNCSAGEANPFKGAINFDNIGYAWIAIFQVITLEGWVDIMYFVMDAHSFYNFIYFILLIIVGSFFMINLCLVVIATQFSETKQRESQLMKEQRVRFRSNASTLNSFSEPGSCYDELLKYLVHVIHKGTRQICHLIRAAGRRAGLRICASPPLEPPPTKRRRQKLRQGSIRHVMHHQHHLHHHYHLGNGSVRTDGGREVDNGSQSGNVNNSGRLMLPVIVPHQDPFCGSLGPSGAESVHSVYQTVGHLEPLRCGPSPSPTVLHAYKRNSVPFAAPVHKNYPTLLSSLALEQLRQRILEPGGGSCTASVLTNLNIPPTPINTSQCLVETQGPPGKIICKDTLMNCSGTNLDTALTFDPETCPYCTKFMANDSEGVDGNETADSDSEGVYEFTQDAHYRDSRDPNRKKKMFALGARAAKVVHFWRLVCDTFRKIVDSKYFGQGIMIAILINTLSMGIEYHEQPDELTNALEISNIVFTSLFALEMLLKLLVYGPFGYIKNPYNIFDGIIVVISVWEIVGQQGGGLSVLRTFRLMRVLKLVRFMPALQRQLVVLMKTMDNVATFCMLLMLFIFIFSILGMHLFGCKFGSERDGDTLPDRKNFDSLLWAIVTVFQILTQEDWNKVLYNGMASTSPVAALYFIALMTFGNYVLFNLLVAILVEGFQTEGDASKSNSEADFYARSLEDVSERKKDLSASSVVPINGHVDLKSSLTPPLITHTAATPMPIPKISGGGDPALGYESRRGSNVSMDPNGQDKSPSSARSSPNAPWSSASSWNSRRSSWNSLGRAPSLKRQKRQSGERRSLLSGDDQSSSDEGDAGESGGRGGGGLSEGDDASLARTDSLGQRPQHRRMESLETRSSFDLPPDTLQVPYMHRSASIHSARPPNFLSNGKSSPSAATTQLSLDELHSEDDNADDEGNLSRKARLYRWLEHKQPQWCRERVTWSLYLFPPQSRFRVTCNKIITHKMFDHVVLVIIFLNCITIAMERPRIDPSSAERIFLTLSNYIFTAIFVTEMTIKVVALGWCFGENTYLKSSWNILDGMLVMISVIDILVSMISNSGTKILGMLRVLRLLRTLRPLRVISRAPGLKLVVETLMSSLKPIGNIVVICCAFFIIFGILGVQLFKGKFFVCQGEDPRNITNKSDCLQANYKWLRHKYNFDNLGQALMSLFVLASKDGWVDIMYDGLDAVGVDQQPIMNYNPWMLLFFISFLLIVAFFVLNMFVGVVVENFHKCRRHQEAEEAKLREEKRLKRMEKKRRKAQSKPYYSDYSPTRLLIHKICTSHYLDLFITIVIGLNVITMSMEHYQQPKVLDEALKICNYIFTIIFVLESVFKLVAFGFRRFFKDRWNQLDLAIVLLSIMGITLEEIEVNASLPINPTIIRIMRVLRIARVLKLLKMAVGMRALLDTVMQALPQVLHQTFVLCDELHPCEGLGRYATFKNFGMAFLLLFRVSTGDNWNGIMKDTLRDCSQDTGICYNTVVSPIYFVSFVLTAQFVLVNVVIAVLMKHLEESNKEAKEEAELEAEMELELEAVGGDGGISRGHMPPLGHSDVSGPGGSPWISRDSRDMSGRLYPTDSPPADIRRDSEDHIMTDPDPPHNLDPPLEVTDPTDPQQPDEPTHEHLLYVKKTSVGRTHSLPNDSYMFLPLQPNSTHSTHTTSPQLVQTGSTGSIQSQTEEPTLLLSVPTDLFRPISPHSLSDSESIPRIPPPRRAHSLSRTLRRQVAVSADSQETLYTEGGENEGPLGLRELSDPHVNLPPQQQHQPSLFLVPATPGASPKPLRPSVHTQHNPYDQYNVFSKRSCSPPLPSLAARKQEEMDSVDQEVSRIIRAGLAGRSDDGIGEGTGDQGARRQFKKYHSVDTQGQRALLLPRPLSWLDDPRRHSIEVCSSMESSPQRSSISSGFVSRGDSLQQQSSPRGRKKKMSPPCISVDPPEGSELLGGLHPALGMVPPPLPNRDTCLRRRAPSSDSKDSFDLGGGGDGLPQEGVPNSKLLTLPSFSFENTSSEH</sequence>
<feature type="domain" description="Ion transport" evidence="25">
    <location>
        <begin position="775"/>
        <end position="1004"/>
    </location>
</feature>
<feature type="compositionally biased region" description="Low complexity" evidence="23">
    <location>
        <begin position="1936"/>
        <end position="1948"/>
    </location>
</feature>
<feature type="transmembrane region" description="Helical" evidence="24">
    <location>
        <begin position="389"/>
        <end position="414"/>
    </location>
</feature>
<feature type="transmembrane region" description="Helical" evidence="24">
    <location>
        <begin position="1341"/>
        <end position="1362"/>
    </location>
</feature>
<evidence type="ECO:0000256" key="8">
    <source>
        <dbReference type="ARBA" id="ARBA00022673"/>
    </source>
</evidence>
<feature type="transmembrane region" description="Helical" evidence="24">
    <location>
        <begin position="362"/>
        <end position="383"/>
    </location>
</feature>
<dbReference type="GO" id="GO:0008332">
    <property type="term" value="F:low voltage-gated calcium channel activity"/>
    <property type="evidence" value="ECO:0007669"/>
    <property type="project" value="UniProtKB-ARBA"/>
</dbReference>
<feature type="coiled-coil region" evidence="22">
    <location>
        <begin position="1572"/>
        <end position="1599"/>
    </location>
</feature>
<dbReference type="GO" id="GO:0005737">
    <property type="term" value="C:cytoplasm"/>
    <property type="evidence" value="ECO:0007669"/>
    <property type="project" value="UniProtKB-SubCell"/>
</dbReference>
<dbReference type="PANTHER" id="PTHR45628">
    <property type="entry name" value="VOLTAGE-DEPENDENT CALCIUM CHANNEL TYPE A SUBUNIT ALPHA-1"/>
    <property type="match status" value="1"/>
</dbReference>
<reference evidence="26" key="1">
    <citation type="submission" date="2025-08" db="UniProtKB">
        <authorList>
            <consortium name="Ensembl"/>
        </authorList>
    </citation>
    <scope>IDENTIFICATION</scope>
</reference>
<evidence type="ECO:0000256" key="2">
    <source>
        <dbReference type="ARBA" id="ARBA00004651"/>
    </source>
</evidence>
<feature type="domain" description="Ion transport" evidence="25">
    <location>
        <begin position="1770"/>
        <end position="1851"/>
    </location>
</feature>
<feature type="binding site" evidence="20">
    <location>
        <position position="955"/>
    </location>
    <ligand>
        <name>Ca(2+)</name>
        <dbReference type="ChEBI" id="CHEBI:29108"/>
    </ligand>
</feature>
<evidence type="ECO:0000259" key="25">
    <source>
        <dbReference type="Pfam" id="PF00520"/>
    </source>
</evidence>
<feature type="region of interest" description="Disordered" evidence="23">
    <location>
        <begin position="2027"/>
        <end position="2064"/>
    </location>
</feature>
<dbReference type="InParanoid" id="A0A672L7V9"/>
<keyword evidence="3" id="KW-0813">Transport</keyword>
<dbReference type="FunFam" id="1.20.120.350:FF:000009">
    <property type="entry name" value="Voltage-dependent T-type calcium channel subunit alpha"/>
    <property type="match status" value="1"/>
</dbReference>
<feature type="transmembrane region" description="Helical" evidence="24">
    <location>
        <begin position="973"/>
        <end position="996"/>
    </location>
</feature>
<dbReference type="InterPro" id="IPR002077">
    <property type="entry name" value="VDCCAlpha1"/>
</dbReference>
<reference evidence="26" key="2">
    <citation type="submission" date="2025-09" db="UniProtKB">
        <authorList>
            <consortium name="Ensembl"/>
        </authorList>
    </citation>
    <scope>IDENTIFICATION</scope>
</reference>
<dbReference type="OMA" id="CDRMNFD"/>
<feature type="region of interest" description="Disordered" evidence="23">
    <location>
        <begin position="2131"/>
        <end position="2155"/>
    </location>
</feature>
<evidence type="ECO:0000256" key="23">
    <source>
        <dbReference type="SAM" id="MobiDB-lite"/>
    </source>
</evidence>
<dbReference type="FunFam" id="1.10.287.70:FF:000032">
    <property type="entry name" value="Voltage-dependent T-type calcium channel subunit alpha"/>
    <property type="match status" value="1"/>
</dbReference>
<evidence type="ECO:0000256" key="4">
    <source>
        <dbReference type="ARBA" id="ARBA00022475"/>
    </source>
</evidence>
<name>A0A672L7V9_SINGR</name>
<evidence type="ECO:0000256" key="16">
    <source>
        <dbReference type="ARBA" id="ARBA00023180"/>
    </source>
</evidence>
<feature type="compositionally biased region" description="Basic and acidic residues" evidence="23">
    <location>
        <begin position="1916"/>
        <end position="1933"/>
    </location>
</feature>
<keyword evidence="9 24" id="KW-0812">Transmembrane</keyword>
<feature type="compositionally biased region" description="Gly residues" evidence="23">
    <location>
        <begin position="1155"/>
        <end position="1166"/>
    </location>
</feature>
<keyword evidence="13 24" id="KW-1133">Transmembrane helix</keyword>
<feature type="transmembrane region" description="Helical" evidence="24">
    <location>
        <begin position="897"/>
        <end position="916"/>
    </location>
</feature>
<evidence type="ECO:0000256" key="10">
    <source>
        <dbReference type="ARBA" id="ARBA00022737"/>
    </source>
</evidence>
<dbReference type="Ensembl" id="ENSSGRT00000022072.1">
    <property type="protein sequence ID" value="ENSSGRP00000020440.1"/>
    <property type="gene ID" value="ENSSGRG00000012318.1"/>
</dbReference>
<dbReference type="Gene3D" id="1.10.287.70">
    <property type="match status" value="4"/>
</dbReference>
<evidence type="ECO:0000313" key="26">
    <source>
        <dbReference type="Ensembl" id="ENSSGRP00000020440.1"/>
    </source>
</evidence>
<feature type="binding site" evidence="20">
    <location>
        <position position="374"/>
    </location>
    <ligand>
        <name>Ca(2+)</name>
        <dbReference type="ChEBI" id="CHEBI:29108"/>
    </ligand>
</feature>
<evidence type="ECO:0000256" key="17">
    <source>
        <dbReference type="ARBA" id="ARBA00023303"/>
    </source>
</evidence>
<evidence type="ECO:0000256" key="6">
    <source>
        <dbReference type="ARBA" id="ARBA00022553"/>
    </source>
</evidence>
<feature type="domain" description="Ion transport" evidence="25">
    <location>
        <begin position="1619"/>
        <end position="1758"/>
    </location>
</feature>
<evidence type="ECO:0000256" key="1">
    <source>
        <dbReference type="ARBA" id="ARBA00004496"/>
    </source>
</evidence>
<evidence type="ECO:0000256" key="22">
    <source>
        <dbReference type="SAM" id="Coils"/>
    </source>
</evidence>
<dbReference type="InterPro" id="IPR050599">
    <property type="entry name" value="VDCC_alpha-1_subunit"/>
</dbReference>
<protein>
    <recommendedName>
        <fullName evidence="21">Voltage-dependent T-type calcium channel subunit alpha</fullName>
    </recommendedName>
</protein>
<keyword evidence="7 21" id="KW-0109">Calcium transport</keyword>
<evidence type="ECO:0000256" key="24">
    <source>
        <dbReference type="SAM" id="Phobius"/>
    </source>
</evidence>
<dbReference type="FunFam" id="1.10.287.70:FF:000018">
    <property type="entry name" value="Voltage-dependent T-type calcium channel subunit alpha"/>
    <property type="match status" value="1"/>
</dbReference>
<dbReference type="GO" id="GO:0046872">
    <property type="term" value="F:metal ion binding"/>
    <property type="evidence" value="ECO:0007669"/>
    <property type="project" value="UniProtKB-KW"/>
</dbReference>
<feature type="transmembrane region" description="Helical" evidence="24">
    <location>
        <begin position="1374"/>
        <end position="1393"/>
    </location>
</feature>
<keyword evidence="27" id="KW-1185">Reference proteome</keyword>
<feature type="transmembrane region" description="Helical" evidence="24">
    <location>
        <begin position="1819"/>
        <end position="1840"/>
    </location>
</feature>
<feature type="region of interest" description="Disordered" evidence="23">
    <location>
        <begin position="1977"/>
        <end position="2008"/>
    </location>
</feature>
<feature type="transmembrane region" description="Helical" evidence="24">
    <location>
        <begin position="1438"/>
        <end position="1460"/>
    </location>
</feature>
<feature type="region of interest" description="Disordered" evidence="23">
    <location>
        <begin position="2221"/>
        <end position="2342"/>
    </location>
</feature>
<feature type="transmembrane region" description="Helical" evidence="24">
    <location>
        <begin position="237"/>
        <end position="260"/>
    </location>
</feature>
<evidence type="ECO:0000256" key="11">
    <source>
        <dbReference type="ARBA" id="ARBA00022837"/>
    </source>
</evidence>
<evidence type="ECO:0000256" key="15">
    <source>
        <dbReference type="ARBA" id="ARBA00023136"/>
    </source>
</evidence>
<feature type="compositionally biased region" description="Basic residues" evidence="23">
    <location>
        <begin position="2043"/>
        <end position="2055"/>
    </location>
</feature>
<keyword evidence="15 24" id="KW-0472">Membrane</keyword>
<evidence type="ECO:0000256" key="5">
    <source>
        <dbReference type="ARBA" id="ARBA00022490"/>
    </source>
</evidence>
<dbReference type="PRINTS" id="PR00167">
    <property type="entry name" value="CACHANNEL"/>
</dbReference>
<keyword evidence="4" id="KW-1003">Cell membrane</keyword>
<keyword evidence="14" id="KW-0406">Ion transport</keyword>
<feature type="transmembrane region" description="Helical" evidence="24">
    <location>
        <begin position="146"/>
        <end position="166"/>
    </location>
</feature>
<feature type="domain" description="Ion transport" evidence="25">
    <location>
        <begin position="1301"/>
        <end position="1573"/>
    </location>
</feature>
<evidence type="ECO:0000256" key="18">
    <source>
        <dbReference type="ARBA" id="ARBA00036634"/>
    </source>
</evidence>
<feature type="compositionally biased region" description="Polar residues" evidence="23">
    <location>
        <begin position="1995"/>
        <end position="2008"/>
    </location>
</feature>
<evidence type="ECO:0000256" key="14">
    <source>
        <dbReference type="ARBA" id="ARBA00023065"/>
    </source>
</evidence>
<dbReference type="InterPro" id="IPR005445">
    <property type="entry name" value="VDCC_T_a1"/>
</dbReference>
<feature type="region of interest" description="Disordered" evidence="23">
    <location>
        <begin position="1052"/>
        <end position="1204"/>
    </location>
</feature>
<keyword evidence="16" id="KW-0325">Glycoprotein</keyword>
<keyword evidence="17" id="KW-0407">Ion channel</keyword>
<feature type="transmembrane region" description="Helical" evidence="24">
    <location>
        <begin position="1619"/>
        <end position="1638"/>
    </location>
</feature>
<keyword evidence="11 20" id="KW-0106">Calcium</keyword>
<organism evidence="26 27">
    <name type="scientific">Sinocyclocheilus grahami</name>
    <name type="common">Dianchi golden-line fish</name>
    <name type="synonym">Barbus grahami</name>
    <dbReference type="NCBI Taxonomy" id="75366"/>
    <lineage>
        <taxon>Eukaryota</taxon>
        <taxon>Metazoa</taxon>
        <taxon>Chordata</taxon>
        <taxon>Craniata</taxon>
        <taxon>Vertebrata</taxon>
        <taxon>Euteleostomi</taxon>
        <taxon>Actinopterygii</taxon>
        <taxon>Neopterygii</taxon>
        <taxon>Teleostei</taxon>
        <taxon>Ostariophysi</taxon>
        <taxon>Cypriniformes</taxon>
        <taxon>Cyprinidae</taxon>
        <taxon>Cyprininae</taxon>
        <taxon>Sinocyclocheilus</taxon>
    </lineage>
</organism>
<comment type="catalytic activity">
    <reaction evidence="18">
        <text>Ca(2+)(in) = Ca(2+)(out)</text>
        <dbReference type="Rhea" id="RHEA:29671"/>
        <dbReference type="ChEBI" id="CHEBI:29108"/>
    </reaction>
</comment>
<keyword evidence="6" id="KW-0597">Phosphoprotein</keyword>
<feature type="transmembrane region" description="Helical" evidence="24">
    <location>
        <begin position="1650"/>
        <end position="1671"/>
    </location>
</feature>
<evidence type="ECO:0000313" key="27">
    <source>
        <dbReference type="Proteomes" id="UP000472262"/>
    </source>
</evidence>
<proteinExistence type="inferred from homology"/>
<dbReference type="FunFam" id="1.20.120.350:FF:000008">
    <property type="entry name" value="Voltage-dependent T-type calcium channel subunit alpha"/>
    <property type="match status" value="1"/>
</dbReference>
<dbReference type="GO" id="GO:0008331">
    <property type="term" value="F:high voltage-gated calcium channel activity"/>
    <property type="evidence" value="ECO:0007669"/>
    <property type="project" value="TreeGrafter"/>
</dbReference>
<feature type="domain" description="Ion transport" evidence="25">
    <location>
        <begin position="110"/>
        <end position="425"/>
    </location>
</feature>
<evidence type="ECO:0000256" key="20">
    <source>
        <dbReference type="PIRSR" id="PIRSR602077-1"/>
    </source>
</evidence>
<accession>A0A672L7V9</accession>
<keyword evidence="20" id="KW-0479">Metal-binding</keyword>
<feature type="compositionally biased region" description="Polar residues" evidence="23">
    <location>
        <begin position="2331"/>
        <end position="2342"/>
    </location>
</feature>
<dbReference type="InterPro" id="IPR005821">
    <property type="entry name" value="Ion_trans_dom"/>
</dbReference>
<feature type="region of interest" description="Disordered" evidence="23">
    <location>
        <begin position="2169"/>
        <end position="2198"/>
    </location>
</feature>
<gene>
    <name evidence="26" type="primary">LOC107552774</name>
</gene>
<comment type="subcellular location">
    <subcellularLocation>
        <location evidence="2">Cell membrane</location>
        <topology evidence="2">Multi-pass membrane protein</topology>
    </subcellularLocation>
    <subcellularLocation>
        <location evidence="1">Cytoplasm</location>
    </subcellularLocation>
    <subcellularLocation>
        <location evidence="21">Membrane</location>
        <topology evidence="21">Multi-pass membrane protein</topology>
    </subcellularLocation>
</comment>
<dbReference type="Gene3D" id="1.20.120.350">
    <property type="entry name" value="Voltage-gated potassium channels. Chain C"/>
    <property type="match status" value="4"/>
</dbReference>
<dbReference type="PANTHER" id="PTHR45628:SF33">
    <property type="entry name" value="VOLTAGE-DEPENDENT T-TYPE CALCIUM CHANNEL SUBUNIT ALPHA-1G"/>
    <property type="match status" value="1"/>
</dbReference>
<dbReference type="FunFam" id="1.20.120.350:FF:000012">
    <property type="entry name" value="Voltage-dependent T-type calcium channel subunit alpha"/>
    <property type="match status" value="1"/>
</dbReference>
<evidence type="ECO:0000256" key="3">
    <source>
        <dbReference type="ARBA" id="ARBA00022448"/>
    </source>
</evidence>
<feature type="transmembrane region" description="Helical" evidence="24">
    <location>
        <begin position="776"/>
        <end position="794"/>
    </location>
</feature>
<dbReference type="SUPFAM" id="SSF81324">
    <property type="entry name" value="Voltage-gated potassium channels"/>
    <property type="match status" value="4"/>
</dbReference>
<dbReference type="InterPro" id="IPR027359">
    <property type="entry name" value="Volt_channel_dom_sf"/>
</dbReference>
<keyword evidence="8 21" id="KW-0107">Calcium channel</keyword>
<dbReference type="GO" id="GO:0098703">
    <property type="term" value="P:calcium ion import across plasma membrane"/>
    <property type="evidence" value="ECO:0007669"/>
    <property type="project" value="TreeGrafter"/>
</dbReference>
<evidence type="ECO:0000256" key="13">
    <source>
        <dbReference type="ARBA" id="ARBA00022989"/>
    </source>
</evidence>
<feature type="region of interest" description="Disordered" evidence="23">
    <location>
        <begin position="1"/>
        <end position="21"/>
    </location>
</feature>
<keyword evidence="12 21" id="KW-0851">Voltage-gated channel</keyword>
<feature type="transmembrane region" description="Helical" evidence="24">
    <location>
        <begin position="1539"/>
        <end position="1563"/>
    </location>
</feature>
<feature type="binding site" evidence="20">
    <location>
        <position position="1512"/>
    </location>
    <ligand>
        <name>Ca(2+)</name>
        <dbReference type="ChEBI" id="CHEBI:29108"/>
    </ligand>
</feature>
<dbReference type="FunFam" id="1.10.287.70:FF:000014">
    <property type="entry name" value="Voltage-dependent T-type calcium channel subunit alpha"/>
    <property type="match status" value="1"/>
</dbReference>
<keyword evidence="5" id="KW-0963">Cytoplasm</keyword>
<dbReference type="Proteomes" id="UP000472262">
    <property type="component" value="Unassembled WGS sequence"/>
</dbReference>
<evidence type="ECO:0000256" key="19">
    <source>
        <dbReference type="ARBA" id="ARBA00061006"/>
    </source>
</evidence>
<dbReference type="GO" id="GO:0005891">
    <property type="term" value="C:voltage-gated calcium channel complex"/>
    <property type="evidence" value="ECO:0007669"/>
    <property type="project" value="InterPro"/>
</dbReference>
<feature type="compositionally biased region" description="Low complexity" evidence="23">
    <location>
        <begin position="1093"/>
        <end position="1120"/>
    </location>
</feature>